<dbReference type="InterPro" id="IPR041569">
    <property type="entry name" value="AAA_lid_3"/>
</dbReference>
<dbReference type="SUPFAM" id="SSF52540">
    <property type="entry name" value="P-loop containing nucleoside triphosphate hydrolases"/>
    <property type="match status" value="1"/>
</dbReference>
<dbReference type="EMBL" id="BQKI01000006">
    <property type="protein sequence ID" value="GJM96158.1"/>
    <property type="molecule type" value="Genomic_DNA"/>
</dbReference>
<dbReference type="InterPro" id="IPR055278">
    <property type="entry name" value="CDC48c"/>
</dbReference>
<dbReference type="PANTHER" id="PTHR48470:SF1">
    <property type="entry name" value="CELL DIVISION CONTROL PROTEIN 48 C ISOFORM 1"/>
    <property type="match status" value="1"/>
</dbReference>
<dbReference type="Pfam" id="PF00004">
    <property type="entry name" value="AAA"/>
    <property type="match status" value="1"/>
</dbReference>
<comment type="similarity">
    <text evidence="1">Belongs to the AAA ATPase family.</text>
</comment>
<evidence type="ECO:0000256" key="2">
    <source>
        <dbReference type="SAM" id="MobiDB-lite"/>
    </source>
</evidence>
<evidence type="ECO:0000313" key="5">
    <source>
        <dbReference type="EMBL" id="GJM96158.1"/>
    </source>
</evidence>
<dbReference type="Gene3D" id="1.10.8.60">
    <property type="match status" value="1"/>
</dbReference>
<dbReference type="GO" id="GO:0005524">
    <property type="term" value="F:ATP binding"/>
    <property type="evidence" value="ECO:0007669"/>
    <property type="project" value="UniProtKB-KW"/>
</dbReference>
<feature type="domain" description="AAA ATPase AAA+ lid" evidence="4">
    <location>
        <begin position="302"/>
        <end position="330"/>
    </location>
</feature>
<dbReference type="AlphaFoldDB" id="A0AAV5CD00"/>
<dbReference type="PANTHER" id="PTHR48470">
    <property type="entry name" value="CELL DIVISION CONTROL PROTEIN 48 C ISOFORM 1"/>
    <property type="match status" value="1"/>
</dbReference>
<dbReference type="Proteomes" id="UP001054889">
    <property type="component" value="Unassembled WGS sequence"/>
</dbReference>
<dbReference type="Pfam" id="PF17862">
    <property type="entry name" value="AAA_lid_3"/>
    <property type="match status" value="1"/>
</dbReference>
<keyword evidence="1" id="KW-0547">Nucleotide-binding</keyword>
<gene>
    <name evidence="5" type="primary">ga12971</name>
    <name evidence="5" type="ORF">PR202_ga12971</name>
</gene>
<feature type="domain" description="ATPase AAA-type core" evidence="3">
    <location>
        <begin position="242"/>
        <end position="278"/>
    </location>
</feature>
<feature type="compositionally biased region" description="Basic residues" evidence="2">
    <location>
        <begin position="33"/>
        <end position="43"/>
    </location>
</feature>
<dbReference type="Gene3D" id="3.40.50.300">
    <property type="entry name" value="P-loop containing nucleotide triphosphate hydrolases"/>
    <property type="match status" value="2"/>
</dbReference>
<dbReference type="InterPro" id="IPR003959">
    <property type="entry name" value="ATPase_AAA_core"/>
</dbReference>
<dbReference type="PROSITE" id="PS00674">
    <property type="entry name" value="AAA"/>
    <property type="match status" value="1"/>
</dbReference>
<protein>
    <recommendedName>
        <fullName evidence="7">ATPase AAA-type core domain-containing protein</fullName>
    </recommendedName>
</protein>
<keyword evidence="6" id="KW-1185">Reference proteome</keyword>
<sequence length="507" mass="55274">MRELAHRPSSAVPGSLSATCSPLRQGAHLLSLRGKRKRPHRGTPGRSRSTSSVGRLIQNGSDDDDDRGSPRRRHDAHGNNSSSSSLSFESAQPPPPPDFDITKTPKRNPGSKIEVTAEKSRILITSSNGEGGGDAKPEAPASEGVGGDNWPSFDDLGGMEKVIDQLILEVVVPLCHPELPRNLLGCCCTDHPVAGRPPLHMPLLKRVVYRSTKSQPQKSWVGCLIMLSLLKSIAPNLCYVQMEKKPGYVVVIGATNRPDAMDQALRRPGRFDREIYLGVPDENARKQILQMLTKKLRLEGQLDLFKIARATPGFVGADLKALTTQAGSLAEGSNKKGSAIIEKGRDFPSVPDVTWDDVGGLDSLRKEFERWIVRCIKKPDIYELLIELDGADQREGVYVIGATDRTKVIDDAVLRPGVDLDAMARREECNNLTGADLADLYSCVESQIGDLKTCKNGTNMLPSSGPDSPEKGSPTRCAPCRHPWVECSLLSAPVPSKKEESYLPTWQ</sequence>
<keyword evidence="1" id="KW-0067">ATP-binding</keyword>
<reference evidence="5" key="1">
    <citation type="journal article" date="2018" name="DNA Res.">
        <title>Multiple hybrid de novo genome assembly of finger millet, an orphan allotetraploid crop.</title>
        <authorList>
            <person name="Hatakeyama M."/>
            <person name="Aluri S."/>
            <person name="Balachadran M.T."/>
            <person name="Sivarajan S.R."/>
            <person name="Patrignani A."/>
            <person name="Gruter S."/>
            <person name="Poveda L."/>
            <person name="Shimizu-Inatsugi R."/>
            <person name="Baeten J."/>
            <person name="Francoijs K.J."/>
            <person name="Nataraja K.N."/>
            <person name="Reddy Y.A.N."/>
            <person name="Phadnis S."/>
            <person name="Ravikumar R.L."/>
            <person name="Schlapbach R."/>
            <person name="Sreeman S.M."/>
            <person name="Shimizu K.K."/>
        </authorList>
    </citation>
    <scope>NUCLEOTIDE SEQUENCE</scope>
</reference>
<proteinExistence type="inferred from homology"/>
<feature type="region of interest" description="Disordered" evidence="2">
    <location>
        <begin position="1"/>
        <end position="153"/>
    </location>
</feature>
<comment type="caution">
    <text evidence="5">The sequence shown here is derived from an EMBL/GenBank/DDBJ whole genome shotgun (WGS) entry which is preliminary data.</text>
</comment>
<evidence type="ECO:0000313" key="6">
    <source>
        <dbReference type="Proteomes" id="UP001054889"/>
    </source>
</evidence>
<organism evidence="5 6">
    <name type="scientific">Eleusine coracana subsp. coracana</name>
    <dbReference type="NCBI Taxonomy" id="191504"/>
    <lineage>
        <taxon>Eukaryota</taxon>
        <taxon>Viridiplantae</taxon>
        <taxon>Streptophyta</taxon>
        <taxon>Embryophyta</taxon>
        <taxon>Tracheophyta</taxon>
        <taxon>Spermatophyta</taxon>
        <taxon>Magnoliopsida</taxon>
        <taxon>Liliopsida</taxon>
        <taxon>Poales</taxon>
        <taxon>Poaceae</taxon>
        <taxon>PACMAD clade</taxon>
        <taxon>Chloridoideae</taxon>
        <taxon>Cynodonteae</taxon>
        <taxon>Eleusininae</taxon>
        <taxon>Eleusine</taxon>
    </lineage>
</organism>
<name>A0AAV5CD00_ELECO</name>
<accession>A0AAV5CD00</accession>
<evidence type="ECO:0000259" key="3">
    <source>
        <dbReference type="Pfam" id="PF00004"/>
    </source>
</evidence>
<feature type="compositionally biased region" description="Polar residues" evidence="2">
    <location>
        <begin position="456"/>
        <end position="466"/>
    </location>
</feature>
<dbReference type="GO" id="GO:0016887">
    <property type="term" value="F:ATP hydrolysis activity"/>
    <property type="evidence" value="ECO:0007669"/>
    <property type="project" value="InterPro"/>
</dbReference>
<evidence type="ECO:0000256" key="1">
    <source>
        <dbReference type="RuleBase" id="RU003651"/>
    </source>
</evidence>
<reference evidence="5" key="2">
    <citation type="submission" date="2021-12" db="EMBL/GenBank/DDBJ databases">
        <title>Resequencing data analysis of finger millet.</title>
        <authorList>
            <person name="Hatakeyama M."/>
            <person name="Aluri S."/>
            <person name="Balachadran M.T."/>
            <person name="Sivarajan S.R."/>
            <person name="Poveda L."/>
            <person name="Shimizu-Inatsugi R."/>
            <person name="Schlapbach R."/>
            <person name="Sreeman S.M."/>
            <person name="Shimizu K.K."/>
        </authorList>
    </citation>
    <scope>NUCLEOTIDE SEQUENCE</scope>
</reference>
<feature type="region of interest" description="Disordered" evidence="2">
    <location>
        <begin position="456"/>
        <end position="476"/>
    </location>
</feature>
<evidence type="ECO:0000259" key="4">
    <source>
        <dbReference type="Pfam" id="PF17862"/>
    </source>
</evidence>
<dbReference type="InterPro" id="IPR003960">
    <property type="entry name" value="ATPase_AAA_CS"/>
</dbReference>
<evidence type="ECO:0008006" key="7">
    <source>
        <dbReference type="Google" id="ProtNLM"/>
    </source>
</evidence>
<feature type="compositionally biased region" description="Low complexity" evidence="2">
    <location>
        <begin position="44"/>
        <end position="55"/>
    </location>
</feature>
<feature type="compositionally biased region" description="Low complexity" evidence="2">
    <location>
        <begin position="81"/>
        <end position="90"/>
    </location>
</feature>
<dbReference type="InterPro" id="IPR027417">
    <property type="entry name" value="P-loop_NTPase"/>
</dbReference>